<dbReference type="EMBL" id="SRLH01000003">
    <property type="protein sequence ID" value="TGD58653.1"/>
    <property type="molecule type" value="Genomic_DNA"/>
</dbReference>
<dbReference type="OrthoDB" id="9814377at2"/>
<keyword evidence="1" id="KW-0812">Transmembrane</keyword>
<dbReference type="RefSeq" id="WP_135525913.1">
    <property type="nucleotide sequence ID" value="NZ_SRLH01000003.1"/>
</dbReference>
<evidence type="ECO:0000256" key="1">
    <source>
        <dbReference type="SAM" id="Phobius"/>
    </source>
</evidence>
<evidence type="ECO:0000313" key="2">
    <source>
        <dbReference type="EMBL" id="TGD58653.1"/>
    </source>
</evidence>
<reference evidence="2 3" key="1">
    <citation type="submission" date="2019-04" db="EMBL/GenBank/DDBJ databases">
        <title>Flavobacterium sp. strain DS2-A Genome sequencing and assembly.</title>
        <authorList>
            <person name="Kim I."/>
        </authorList>
    </citation>
    <scope>NUCLEOTIDE SEQUENCE [LARGE SCALE GENOMIC DNA]</scope>
    <source>
        <strain evidence="2 3">DS2-A</strain>
    </source>
</reference>
<keyword evidence="1" id="KW-1133">Transmembrane helix</keyword>
<evidence type="ECO:0000313" key="3">
    <source>
        <dbReference type="Proteomes" id="UP000297407"/>
    </source>
</evidence>
<comment type="caution">
    <text evidence="2">The sequence shown here is derived from an EMBL/GenBank/DDBJ whole genome shotgun (WGS) entry which is preliminary data.</text>
</comment>
<feature type="transmembrane region" description="Helical" evidence="1">
    <location>
        <begin position="39"/>
        <end position="61"/>
    </location>
</feature>
<sequence>MSEKRLKRKAFLNKITAKNRLVILNEDTFEEIFSFKLNIINVFIAATIGAIFLISVTSYIIAFTPLREYIPGYASTKLKKDAIVLGLKSDSLEFALKKNDAYIQSVKKVLTGDLEYAKVNKDSIMASEYVDPSEYNFEASKEELELRKQVEEEAQKNKKK</sequence>
<accession>A0A4Z0L809</accession>
<protein>
    <submittedName>
        <fullName evidence="2">Peptidase</fullName>
    </submittedName>
</protein>
<keyword evidence="1" id="KW-0472">Membrane</keyword>
<organism evidence="2 3">
    <name type="scientific">Flavobacterium humi</name>
    <dbReference type="NCBI Taxonomy" id="2562683"/>
    <lineage>
        <taxon>Bacteria</taxon>
        <taxon>Pseudomonadati</taxon>
        <taxon>Bacteroidota</taxon>
        <taxon>Flavobacteriia</taxon>
        <taxon>Flavobacteriales</taxon>
        <taxon>Flavobacteriaceae</taxon>
        <taxon>Flavobacterium</taxon>
    </lineage>
</organism>
<dbReference type="AlphaFoldDB" id="A0A4Z0L809"/>
<dbReference type="Proteomes" id="UP000297407">
    <property type="component" value="Unassembled WGS sequence"/>
</dbReference>
<gene>
    <name evidence="2" type="ORF">E4635_06985</name>
</gene>
<name>A0A4Z0L809_9FLAO</name>
<keyword evidence="3" id="KW-1185">Reference proteome</keyword>
<proteinExistence type="predicted"/>